<protein>
    <recommendedName>
        <fullName evidence="2">J domain-containing protein</fullName>
    </recommendedName>
</protein>
<dbReference type="SUPFAM" id="SSF46565">
    <property type="entry name" value="Chaperone J-domain"/>
    <property type="match status" value="1"/>
</dbReference>
<dbReference type="InterPro" id="IPR001623">
    <property type="entry name" value="DnaJ_domain"/>
</dbReference>
<feature type="region of interest" description="Disordered" evidence="1">
    <location>
        <begin position="533"/>
        <end position="553"/>
    </location>
</feature>
<feature type="region of interest" description="Disordered" evidence="1">
    <location>
        <begin position="165"/>
        <end position="192"/>
    </location>
</feature>
<sequence length="553" mass="59624">MAAASQTGAGSDRGAQGDQDQQRRGPRLPEFSLDEENARAIAAMFEPGRPKDLIAGTVNGLGLMVTGVGSGVVALFVTPAVAAEYGGFTGFAAGCGAGLALGVALPVYGALTGVAQIIGGLVNTPRALAAGDQAWDEETGEWYDPEPYSLMQEAADVLRENFVSVPGTEGTSSQRAETPRPRRRPPPGGVRDTQFYDLLGVAPDATSNEIKRAYFKEARRCHPDKNPGNPEANKKFQAIGEAYQVLSNDQLRANYDRNGSDTPDTVIDSHVFFTMLFGSEAFEPLVGQLSLSSMAEVWMQDGLISVKELERLQLQREVRCALNLAAMLQRRVVGDQAAFDDALRCEISKLVAAPFGEELLQTIGKVYLNKADQFLGLQDSTGLGIPGHLAKLQQKGQVVSAYFHTATALLGTLQAVKGVLDATEGKTPPSMMSSAEQQDPENTMDPQTAQRVQEKMEESLPNFLETAWSLSRIDIQKTVTKVCDKVLEDHGISPQERLARAQALRVAGRMFLAARGPDDRSRGKVDAKGHFDRAMKATQAAAQGQEFHPEDFD</sequence>
<dbReference type="SMART" id="SM00271">
    <property type="entry name" value="DnaJ"/>
    <property type="match status" value="1"/>
</dbReference>
<accession>A0A7S2R5M7</accession>
<dbReference type="Gene3D" id="1.10.287.110">
    <property type="entry name" value="DnaJ domain"/>
    <property type="match status" value="1"/>
</dbReference>
<feature type="region of interest" description="Disordered" evidence="1">
    <location>
        <begin position="1"/>
        <end position="32"/>
    </location>
</feature>
<feature type="compositionally biased region" description="Polar residues" evidence="1">
    <location>
        <begin position="430"/>
        <end position="449"/>
    </location>
</feature>
<dbReference type="EMBL" id="HBHJ01001266">
    <property type="protein sequence ID" value="CAD9661078.1"/>
    <property type="molecule type" value="Transcribed_RNA"/>
</dbReference>
<reference evidence="3" key="1">
    <citation type="submission" date="2021-01" db="EMBL/GenBank/DDBJ databases">
        <authorList>
            <person name="Corre E."/>
            <person name="Pelletier E."/>
            <person name="Niang G."/>
            <person name="Scheremetjew M."/>
            <person name="Finn R."/>
            <person name="Kale V."/>
            <person name="Holt S."/>
            <person name="Cochrane G."/>
            <person name="Meng A."/>
            <person name="Brown T."/>
            <person name="Cohen L."/>
        </authorList>
    </citation>
    <scope>NUCLEOTIDE SEQUENCE</scope>
    <source>
        <strain evidence="3">CCMP1243</strain>
    </source>
</reference>
<dbReference type="AlphaFoldDB" id="A0A7S2R5M7"/>
<dbReference type="Pfam" id="PF14308">
    <property type="entry name" value="DnaJ-X"/>
    <property type="match status" value="1"/>
</dbReference>
<dbReference type="PRINTS" id="PR00625">
    <property type="entry name" value="JDOMAIN"/>
</dbReference>
<dbReference type="PANTHER" id="PTHR44094:SF8">
    <property type="entry name" value="DNAJ HEAT SHOCK N-TERMINAL DOMAIN-CONTAINING PROTEIN-RELATED"/>
    <property type="match status" value="1"/>
</dbReference>
<dbReference type="InterPro" id="IPR036869">
    <property type="entry name" value="J_dom_sf"/>
</dbReference>
<dbReference type="Pfam" id="PF00226">
    <property type="entry name" value="DnaJ"/>
    <property type="match status" value="1"/>
</dbReference>
<name>A0A7S2R5M7_9STRA</name>
<evidence type="ECO:0000259" key="2">
    <source>
        <dbReference type="PROSITE" id="PS50076"/>
    </source>
</evidence>
<gene>
    <name evidence="3" type="ORF">RMAR1173_LOCUS812</name>
</gene>
<organism evidence="3">
    <name type="scientific">Rhizochromulina marina</name>
    <dbReference type="NCBI Taxonomy" id="1034831"/>
    <lineage>
        <taxon>Eukaryota</taxon>
        <taxon>Sar</taxon>
        <taxon>Stramenopiles</taxon>
        <taxon>Ochrophyta</taxon>
        <taxon>Dictyochophyceae</taxon>
        <taxon>Rhizochromulinales</taxon>
        <taxon>Rhizochromulina</taxon>
    </lineage>
</organism>
<feature type="region of interest" description="Disordered" evidence="1">
    <location>
        <begin position="424"/>
        <end position="449"/>
    </location>
</feature>
<evidence type="ECO:0000313" key="3">
    <source>
        <dbReference type="EMBL" id="CAD9661078.1"/>
    </source>
</evidence>
<feature type="compositionally biased region" description="Low complexity" evidence="1">
    <location>
        <begin position="8"/>
        <end position="19"/>
    </location>
</feature>
<dbReference type="InterPro" id="IPR018253">
    <property type="entry name" value="DnaJ_domain_CS"/>
</dbReference>
<dbReference type="InterPro" id="IPR026894">
    <property type="entry name" value="DnaJ_X"/>
</dbReference>
<dbReference type="PROSITE" id="PS00636">
    <property type="entry name" value="DNAJ_1"/>
    <property type="match status" value="1"/>
</dbReference>
<proteinExistence type="predicted"/>
<dbReference type="PROSITE" id="PS50076">
    <property type="entry name" value="DNAJ_2"/>
    <property type="match status" value="1"/>
</dbReference>
<dbReference type="CDD" id="cd06257">
    <property type="entry name" value="DnaJ"/>
    <property type="match status" value="1"/>
</dbReference>
<feature type="domain" description="J" evidence="2">
    <location>
        <begin position="194"/>
        <end position="259"/>
    </location>
</feature>
<dbReference type="PANTHER" id="PTHR44094">
    <property type="entry name" value="DNAJ HEAT SHOCK N-TERMINAL DOMAIN-CONTAINING PROTEIN"/>
    <property type="match status" value="1"/>
</dbReference>
<dbReference type="InterPro" id="IPR052423">
    <property type="entry name" value="EMIR"/>
</dbReference>
<evidence type="ECO:0000256" key="1">
    <source>
        <dbReference type="SAM" id="MobiDB-lite"/>
    </source>
</evidence>